<reference evidence="2" key="1">
    <citation type="journal article" date="2019" name="Int. J. Syst. Evol. Microbiol.">
        <title>The Global Catalogue of Microorganisms (GCM) 10K type strain sequencing project: providing services to taxonomists for standard genome sequencing and annotation.</title>
        <authorList>
            <consortium name="The Broad Institute Genomics Platform"/>
            <consortium name="The Broad Institute Genome Sequencing Center for Infectious Disease"/>
            <person name="Wu L."/>
            <person name="Ma J."/>
        </authorList>
    </citation>
    <scope>NUCLEOTIDE SEQUENCE [LARGE SCALE GENOMIC DNA]</scope>
    <source>
        <strain evidence="2">JCM 32226</strain>
    </source>
</reference>
<proteinExistence type="predicted"/>
<evidence type="ECO:0000313" key="2">
    <source>
        <dbReference type="Proteomes" id="UP001501321"/>
    </source>
</evidence>
<protein>
    <submittedName>
        <fullName evidence="1">Uncharacterized protein</fullName>
    </submittedName>
</protein>
<keyword evidence="2" id="KW-1185">Reference proteome</keyword>
<gene>
    <name evidence="1" type="ORF">GCM10023095_04630</name>
</gene>
<dbReference type="Proteomes" id="UP001501321">
    <property type="component" value="Unassembled WGS sequence"/>
</dbReference>
<organism evidence="1 2">
    <name type="scientific">Pseudaeromonas paramecii</name>
    <dbReference type="NCBI Taxonomy" id="2138166"/>
    <lineage>
        <taxon>Bacteria</taxon>
        <taxon>Pseudomonadati</taxon>
        <taxon>Pseudomonadota</taxon>
        <taxon>Gammaproteobacteria</taxon>
        <taxon>Aeromonadales</taxon>
        <taxon>Aeromonadaceae</taxon>
        <taxon>Pseudaeromonas</taxon>
    </lineage>
</organism>
<sequence length="419" mass="48520">MNVYFSFAHEFSEDASEIVKICSMEYERFIMVAINEQICNEFISSLDCQLSNVSFFYFSGPKILGPIKNLMGVLCGDADYYLIDLENINSAAQKIEQLDCRCFSEINRLNMGVINSTLECLDPNLVFFIKKTVNELINFQEEVGRFLIGESYFSDSIIMAKINSSDFDNIKLSELNEFLNHLVNICGHYGTLSNYIDVAIQCFRYYMLCVPNNSAQLMHSVNSQYVQDSYPSLYKINSVINYLAYKTSMKKKLYNKAFMHLFRTYEYYTSGTLISRGKAMFGNANKKGMVHSDCYLVNNKHCLGFYTVYKELAQAAPNIANNNDYIKMDDYISMRNKFHYTHGDLKVRKDTVVGFESVVINQINFLEQELMQNRVTFQHLELELSKCLLIDEYESMVLVIKDYFLKTIKEMSMLNVNNV</sequence>
<name>A0ABP8PY10_9GAMM</name>
<dbReference type="RefSeq" id="WP_345009653.1">
    <property type="nucleotide sequence ID" value="NZ_BAABFC010000001.1"/>
</dbReference>
<dbReference type="EMBL" id="BAABFC010000001">
    <property type="protein sequence ID" value="GAA4493820.1"/>
    <property type="molecule type" value="Genomic_DNA"/>
</dbReference>
<evidence type="ECO:0000313" key="1">
    <source>
        <dbReference type="EMBL" id="GAA4493820.1"/>
    </source>
</evidence>
<comment type="caution">
    <text evidence="1">The sequence shown here is derived from an EMBL/GenBank/DDBJ whole genome shotgun (WGS) entry which is preliminary data.</text>
</comment>
<accession>A0ABP8PY10</accession>